<name>A0A6A6HZP0_9PLEO</name>
<dbReference type="EMBL" id="ML987207">
    <property type="protein sequence ID" value="KAF2242810.1"/>
    <property type="molecule type" value="Genomic_DNA"/>
</dbReference>
<feature type="transmembrane region" description="Helical" evidence="1">
    <location>
        <begin position="202"/>
        <end position="219"/>
    </location>
</feature>
<dbReference type="RefSeq" id="XP_033677814.1">
    <property type="nucleotide sequence ID" value="XM_033827245.1"/>
</dbReference>
<dbReference type="Proteomes" id="UP000800094">
    <property type="component" value="Unassembled WGS sequence"/>
</dbReference>
<feature type="signal peptide" evidence="2">
    <location>
        <begin position="1"/>
        <end position="19"/>
    </location>
</feature>
<reference evidence="3" key="1">
    <citation type="journal article" date="2020" name="Stud. Mycol.">
        <title>101 Dothideomycetes genomes: a test case for predicting lifestyles and emergence of pathogens.</title>
        <authorList>
            <person name="Haridas S."/>
            <person name="Albert R."/>
            <person name="Binder M."/>
            <person name="Bloem J."/>
            <person name="Labutti K."/>
            <person name="Salamov A."/>
            <person name="Andreopoulos B."/>
            <person name="Baker S."/>
            <person name="Barry K."/>
            <person name="Bills G."/>
            <person name="Bluhm B."/>
            <person name="Cannon C."/>
            <person name="Castanera R."/>
            <person name="Culley D."/>
            <person name="Daum C."/>
            <person name="Ezra D."/>
            <person name="Gonzalez J."/>
            <person name="Henrissat B."/>
            <person name="Kuo A."/>
            <person name="Liang C."/>
            <person name="Lipzen A."/>
            <person name="Lutzoni F."/>
            <person name="Magnuson J."/>
            <person name="Mondo S."/>
            <person name="Nolan M."/>
            <person name="Ohm R."/>
            <person name="Pangilinan J."/>
            <person name="Park H.-J."/>
            <person name="Ramirez L."/>
            <person name="Alfaro M."/>
            <person name="Sun H."/>
            <person name="Tritt A."/>
            <person name="Yoshinaga Y."/>
            <person name="Zwiers L.-H."/>
            <person name="Turgeon B."/>
            <person name="Goodwin S."/>
            <person name="Spatafora J."/>
            <person name="Crous P."/>
            <person name="Grigoriev I."/>
        </authorList>
    </citation>
    <scope>NUCLEOTIDE SEQUENCE</scope>
    <source>
        <strain evidence="3">CBS 122368</strain>
    </source>
</reference>
<sequence length="221" mass="23208">MTKSSALRLLLAHAFGVDAYFNAAHDVGSVRDFPRAANLYAPRSATNDGKTSSTEPSASLKVYSTFSSSPSTALFTSNANCSSEGVSTVIAASSQQQHITDGVHLLSTATTCLASGSAMSLPFTSEPCPGNTVNITASMERSPTAQTKTSTPCGKCAGPVATAYLCNISKFSNRSMTLSFTHPPGPRQTNYRTMNMGTKDSICSLLGRGVIGYIVWLIVML</sequence>
<proteinExistence type="predicted"/>
<dbReference type="GeneID" id="54580575"/>
<dbReference type="AlphaFoldDB" id="A0A6A6HZP0"/>
<accession>A0A6A6HZP0</accession>
<gene>
    <name evidence="3" type="ORF">BU26DRAFT_510601</name>
</gene>
<evidence type="ECO:0000256" key="2">
    <source>
        <dbReference type="SAM" id="SignalP"/>
    </source>
</evidence>
<feature type="chain" id="PRO_5025532173" evidence="2">
    <location>
        <begin position="20"/>
        <end position="221"/>
    </location>
</feature>
<keyword evidence="1" id="KW-0812">Transmembrane</keyword>
<organism evidence="3 4">
    <name type="scientific">Trematosphaeria pertusa</name>
    <dbReference type="NCBI Taxonomy" id="390896"/>
    <lineage>
        <taxon>Eukaryota</taxon>
        <taxon>Fungi</taxon>
        <taxon>Dikarya</taxon>
        <taxon>Ascomycota</taxon>
        <taxon>Pezizomycotina</taxon>
        <taxon>Dothideomycetes</taxon>
        <taxon>Pleosporomycetidae</taxon>
        <taxon>Pleosporales</taxon>
        <taxon>Massarineae</taxon>
        <taxon>Trematosphaeriaceae</taxon>
        <taxon>Trematosphaeria</taxon>
    </lineage>
</organism>
<keyword evidence="4" id="KW-1185">Reference proteome</keyword>
<evidence type="ECO:0000313" key="3">
    <source>
        <dbReference type="EMBL" id="KAF2242810.1"/>
    </source>
</evidence>
<evidence type="ECO:0000313" key="4">
    <source>
        <dbReference type="Proteomes" id="UP000800094"/>
    </source>
</evidence>
<evidence type="ECO:0000256" key="1">
    <source>
        <dbReference type="SAM" id="Phobius"/>
    </source>
</evidence>
<keyword evidence="2" id="KW-0732">Signal</keyword>
<keyword evidence="1" id="KW-1133">Transmembrane helix</keyword>
<keyword evidence="1" id="KW-0472">Membrane</keyword>
<protein>
    <submittedName>
        <fullName evidence="3">Uncharacterized protein</fullName>
    </submittedName>
</protein>